<keyword evidence="13" id="KW-1185">Reference proteome</keyword>
<dbReference type="InterPro" id="IPR004107">
    <property type="entry name" value="Integrase_SAM-like_N"/>
</dbReference>
<gene>
    <name evidence="9" type="primary">xerC</name>
    <name evidence="12" type="ORF">D3W54_03640</name>
</gene>
<organism evidence="12 13">
    <name type="scientific">Komagataeibacter medellinensis</name>
    <dbReference type="NCBI Taxonomy" id="1177712"/>
    <lineage>
        <taxon>Bacteria</taxon>
        <taxon>Pseudomonadati</taxon>
        <taxon>Pseudomonadota</taxon>
        <taxon>Alphaproteobacteria</taxon>
        <taxon>Acetobacterales</taxon>
        <taxon>Acetobacteraceae</taxon>
        <taxon>Komagataeibacter</taxon>
    </lineage>
</organism>
<protein>
    <recommendedName>
        <fullName evidence="9">Tyrosine recombinase XerC</fullName>
    </recommendedName>
</protein>
<name>A0ABQ6VV02_9PROT</name>
<evidence type="ECO:0000256" key="3">
    <source>
        <dbReference type="ARBA" id="ARBA00022618"/>
    </source>
</evidence>
<keyword evidence="2 9" id="KW-0963">Cytoplasm</keyword>
<comment type="subcellular location">
    <subcellularLocation>
        <location evidence="1 9">Cytoplasm</location>
    </subcellularLocation>
</comment>
<dbReference type="InterPro" id="IPR010998">
    <property type="entry name" value="Integrase_recombinase_N"/>
</dbReference>
<keyword evidence="8 9" id="KW-0131">Cell cycle</keyword>
<evidence type="ECO:0000259" key="10">
    <source>
        <dbReference type="PROSITE" id="PS51898"/>
    </source>
</evidence>
<dbReference type="InterPro" id="IPR050090">
    <property type="entry name" value="Tyrosine_recombinase_XerCD"/>
</dbReference>
<keyword evidence="3 9" id="KW-0132">Cell division</keyword>
<dbReference type="RefSeq" id="WP_153468435.1">
    <property type="nucleotide sequence ID" value="NZ_QYAZ01000001.1"/>
</dbReference>
<feature type="active site" evidence="9">
    <location>
        <position position="271"/>
    </location>
</feature>
<dbReference type="SUPFAM" id="SSF56349">
    <property type="entry name" value="DNA breaking-rejoining enzymes"/>
    <property type="match status" value="1"/>
</dbReference>
<dbReference type="InterPro" id="IPR023009">
    <property type="entry name" value="Tyrosine_recombinase_XerC/XerD"/>
</dbReference>
<accession>A0ABQ6VV02</accession>
<feature type="active site" evidence="9">
    <location>
        <position position="248"/>
    </location>
</feature>
<feature type="active site" evidence="9">
    <location>
        <position position="245"/>
    </location>
</feature>
<evidence type="ECO:0000256" key="4">
    <source>
        <dbReference type="ARBA" id="ARBA00022829"/>
    </source>
</evidence>
<dbReference type="Pfam" id="PF02899">
    <property type="entry name" value="Phage_int_SAM_1"/>
    <property type="match status" value="1"/>
</dbReference>
<dbReference type="InterPro" id="IPR011010">
    <property type="entry name" value="DNA_brk_join_enz"/>
</dbReference>
<reference evidence="12 13" key="1">
    <citation type="submission" date="2018-09" db="EMBL/GenBank/DDBJ databases">
        <title>Genome sequence and characterization of the bcs clusters for the production of nanocellulose from the low pH resistant strain Komagataeibacter medellinensis ID13488.</title>
        <authorList>
            <person name="Hernandez-Arriaga A.M."/>
            <person name="Del Cerro C."/>
            <person name="Urbina L."/>
            <person name="Eceiza A."/>
            <person name="Retegi A."/>
            <person name="Prieto M.A."/>
        </authorList>
    </citation>
    <scope>NUCLEOTIDE SEQUENCE [LARGE SCALE GENOMIC DNA]</scope>
    <source>
        <strain evidence="12 13">ID13488</strain>
    </source>
</reference>
<keyword evidence="7 9" id="KW-0233">DNA recombination</keyword>
<proteinExistence type="inferred from homology"/>
<comment type="similarity">
    <text evidence="9">Belongs to the 'phage' integrase family. XerC subfamily.</text>
</comment>
<dbReference type="EMBL" id="QYAZ01000001">
    <property type="protein sequence ID" value="KAB8123445.1"/>
    <property type="molecule type" value="Genomic_DNA"/>
</dbReference>
<dbReference type="Pfam" id="PF00589">
    <property type="entry name" value="Phage_integrase"/>
    <property type="match status" value="1"/>
</dbReference>
<feature type="active site" evidence="9">
    <location>
        <position position="177"/>
    </location>
</feature>
<keyword evidence="4 9" id="KW-0159">Chromosome partition</keyword>
<evidence type="ECO:0000256" key="2">
    <source>
        <dbReference type="ARBA" id="ARBA00022490"/>
    </source>
</evidence>
<dbReference type="Proteomes" id="UP000427842">
    <property type="component" value="Unassembled WGS sequence"/>
</dbReference>
<keyword evidence="6 9" id="KW-0238">DNA-binding</keyword>
<dbReference type="PANTHER" id="PTHR30349:SF90">
    <property type="entry name" value="TYROSINE RECOMBINASE XERD"/>
    <property type="match status" value="1"/>
</dbReference>
<evidence type="ECO:0000256" key="9">
    <source>
        <dbReference type="HAMAP-Rule" id="MF_01808"/>
    </source>
</evidence>
<dbReference type="InterPro" id="IPR013762">
    <property type="entry name" value="Integrase-like_cat_sf"/>
</dbReference>
<comment type="function">
    <text evidence="9">Site-specific tyrosine recombinase, which acts by catalyzing the cutting and rejoining of the recombining DNA molecules. The XerC-XerD complex is essential to convert dimers of the bacterial chromosome into monomers to permit their segregation at cell division. It also contributes to the segregational stability of plasmids.</text>
</comment>
<dbReference type="PROSITE" id="PS51898">
    <property type="entry name" value="TYR_RECOMBINASE"/>
    <property type="match status" value="1"/>
</dbReference>
<dbReference type="HAMAP" id="MF_01808">
    <property type="entry name" value="Recomb_XerC_XerD"/>
    <property type="match status" value="1"/>
</dbReference>
<feature type="active site" description="O-(3'-phospho-DNA)-tyrosine intermediate" evidence="9">
    <location>
        <position position="280"/>
    </location>
</feature>
<feature type="active site" evidence="9">
    <location>
        <position position="153"/>
    </location>
</feature>
<dbReference type="PANTHER" id="PTHR30349">
    <property type="entry name" value="PHAGE INTEGRASE-RELATED"/>
    <property type="match status" value="1"/>
</dbReference>
<feature type="domain" description="Core-binding (CB)" evidence="11">
    <location>
        <begin position="1"/>
        <end position="85"/>
    </location>
</feature>
<comment type="caution">
    <text evidence="12">The sequence shown here is derived from an EMBL/GenBank/DDBJ whole genome shotgun (WGS) entry which is preliminary data.</text>
</comment>
<evidence type="ECO:0000256" key="1">
    <source>
        <dbReference type="ARBA" id="ARBA00004496"/>
    </source>
</evidence>
<evidence type="ECO:0000313" key="13">
    <source>
        <dbReference type="Proteomes" id="UP000427842"/>
    </source>
</evidence>
<comment type="subunit">
    <text evidence="9">Forms a cyclic heterotetrameric complex composed of two molecules of XerC and two molecules of XerD.</text>
</comment>
<evidence type="ECO:0000256" key="6">
    <source>
        <dbReference type="ARBA" id="ARBA00023125"/>
    </source>
</evidence>
<evidence type="ECO:0000259" key="11">
    <source>
        <dbReference type="PROSITE" id="PS51900"/>
    </source>
</evidence>
<dbReference type="PROSITE" id="PS51900">
    <property type="entry name" value="CB"/>
    <property type="match status" value="1"/>
</dbReference>
<dbReference type="Gene3D" id="1.10.150.130">
    <property type="match status" value="1"/>
</dbReference>
<dbReference type="Gene3D" id="1.10.443.10">
    <property type="entry name" value="Intergrase catalytic core"/>
    <property type="match status" value="1"/>
</dbReference>
<dbReference type="InterPro" id="IPR044068">
    <property type="entry name" value="CB"/>
</dbReference>
<evidence type="ECO:0000256" key="7">
    <source>
        <dbReference type="ARBA" id="ARBA00023172"/>
    </source>
</evidence>
<dbReference type="InterPro" id="IPR002104">
    <property type="entry name" value="Integrase_catalytic"/>
</dbReference>
<dbReference type="NCBIfam" id="NF001399">
    <property type="entry name" value="PRK00283.1"/>
    <property type="match status" value="1"/>
</dbReference>
<evidence type="ECO:0000256" key="8">
    <source>
        <dbReference type="ARBA" id="ARBA00023306"/>
    </source>
</evidence>
<keyword evidence="5 9" id="KW-0229">DNA integration</keyword>
<evidence type="ECO:0000256" key="5">
    <source>
        <dbReference type="ARBA" id="ARBA00022908"/>
    </source>
</evidence>
<feature type="domain" description="Tyr recombinase" evidence="10">
    <location>
        <begin position="106"/>
        <end position="293"/>
    </location>
</feature>
<evidence type="ECO:0000313" key="12">
    <source>
        <dbReference type="EMBL" id="KAB8123445.1"/>
    </source>
</evidence>
<sequence length="312" mass="33414">MQADGIDAFLEMQAAERGAALNTLSAYGRDLADMTAALHGCGVTARTAGEADLRAYLAGLAGQGLAPRTQARRLSCLKQYFLFLAREGLRPDNPAALLEAPRLDAPLPRFLSEGEVSALLAACAPEPDATPARRRRLLVARAALEMLYASGLRISELLALPRRALDVTPGMMLVRGKGGRERMVPMSARARAAARSLMAVDAARKSPFLFPGRGAAQPMTRQGFDRIMHDVALRAGLDPARLSPHVLRHSFATHLLAHGADLRALQVLLGHADIATTQIYTHVMLDRLREAVTDHHPLSQDPLAHSGQGGAG</sequence>